<evidence type="ECO:0000313" key="2">
    <source>
        <dbReference type="Proteomes" id="UP000224336"/>
    </source>
</evidence>
<proteinExistence type="predicted"/>
<protein>
    <submittedName>
        <fullName evidence="1">Uncharacterized protein</fullName>
    </submittedName>
</protein>
<accession>A0A192Y5C2</accession>
<evidence type="ECO:0000313" key="1">
    <source>
        <dbReference type="EMBL" id="ANM45099.1"/>
    </source>
</evidence>
<organism evidence="1 2">
    <name type="scientific">Pseudomonas phage KTN4</name>
    <dbReference type="NCBI Taxonomy" id="1862701"/>
    <lineage>
        <taxon>Viruses</taxon>
        <taxon>Duplodnaviria</taxon>
        <taxon>Heunggongvirae</taxon>
        <taxon>Uroviricota</taxon>
        <taxon>Caudoviricetes</taxon>
        <taxon>Chimalliviridae</taxon>
        <taxon>Phikzvirus</taxon>
        <taxon>Phikzvirus phiKZ</taxon>
    </lineage>
</organism>
<sequence>MDFIIEIIDNPNSDTALYVYDYWGTLTTVVGNAKTLAEAYSFKYSSIDSIEKLKAVIGKNIECIFKEMYDQSNKVIRVNIVKVDLENKIISKRIEIVKSYSVINSDDELILITDVVR</sequence>
<dbReference type="Proteomes" id="UP000224336">
    <property type="component" value="Segment"/>
</dbReference>
<reference evidence="1 2" key="1">
    <citation type="journal article" date="2016" name="Sci. Rep.">
        <title>A proposed integrated approach for the preclinical evaluation of phage therapy in Pseudomonas infections.</title>
        <authorList>
            <person name="Danis-Wlodarczyk K."/>
            <person name="Vandenheuvel D."/>
            <person name="Jang H.B."/>
            <person name="Briers Y."/>
            <person name="Olszak T."/>
            <person name="Arabski M."/>
            <person name="Wasik S."/>
            <person name="Drabik M."/>
            <person name="Higgins G."/>
            <person name="Tyrrell J."/>
            <person name="Harvey B.J."/>
            <person name="Noben J.P."/>
            <person name="Lavigne R."/>
            <person name="Drulis-Kawa Z."/>
        </authorList>
    </citation>
    <scope>NUCLEOTIDE SEQUENCE [LARGE SCALE GENOMIC DNA]</scope>
</reference>
<dbReference type="EMBL" id="KU521356">
    <property type="protein sequence ID" value="ANM45099.1"/>
    <property type="molecule type" value="Genomic_DNA"/>
</dbReference>
<gene>
    <name evidence="1" type="ORF">KTN4_341</name>
</gene>
<name>A0A192Y5C2_9CAUD</name>